<feature type="domain" description="RCC1-like" evidence="5">
    <location>
        <begin position="6"/>
        <end position="354"/>
    </location>
</feature>
<dbReference type="InterPro" id="IPR058923">
    <property type="entry name" value="RCC1-like_dom"/>
</dbReference>
<feature type="transmembrane region" description="Helical" evidence="4">
    <location>
        <begin position="2295"/>
        <end position="2314"/>
    </location>
</feature>
<dbReference type="SUPFAM" id="SSF50985">
    <property type="entry name" value="RCC1/BLIP-II"/>
    <property type="match status" value="2"/>
</dbReference>
<feature type="repeat" description="RCC1" evidence="3">
    <location>
        <begin position="278"/>
        <end position="335"/>
    </location>
</feature>
<dbReference type="PANTHER" id="PTHR45982">
    <property type="entry name" value="REGULATOR OF CHROMOSOME CONDENSATION"/>
    <property type="match status" value="1"/>
</dbReference>
<evidence type="ECO:0000256" key="1">
    <source>
        <dbReference type="ARBA" id="ARBA00022658"/>
    </source>
</evidence>
<keyword evidence="2" id="KW-0677">Repeat</keyword>
<feature type="transmembrane region" description="Helical" evidence="4">
    <location>
        <begin position="2441"/>
        <end position="2463"/>
    </location>
</feature>
<organism evidence="6 7">
    <name type="scientific">Cafeteria roenbergensis</name>
    <name type="common">Marine flagellate</name>
    <dbReference type="NCBI Taxonomy" id="33653"/>
    <lineage>
        <taxon>Eukaryota</taxon>
        <taxon>Sar</taxon>
        <taxon>Stramenopiles</taxon>
        <taxon>Bigyra</taxon>
        <taxon>Opalozoa</taxon>
        <taxon>Bicosoecida</taxon>
        <taxon>Cafeteriaceae</taxon>
        <taxon>Cafeteria</taxon>
    </lineage>
</organism>
<sequence>MVPLGKRAVEASMGEDHTLVLSDAGQVFAFGKNVHGQLGTGSTEGLGDKGKTRAILALSPVELSNSTQAWRTEVRIAPQPRDGPTSEVVVGVAMGGSHTLALLEDGRVRPFGGNAKGQLGLGTTSSVLTARDTHLPTLDVGGDVSAVAAGNAHSIVLRRDGQVFAFGFGAAGQLGYESTANVGDGPSAMPASTGAVDFGGARAVAIAAGTEHSAVILSSGLLYAFGSGSFGQLGTGNLFKVGISGRPVLAHGRVPLGSARAVAVAAGFYHTLVLLEDGTVRSFGRAFHGQLGYGNTTELGGTAATTPEHLAPVPLGGAAVALAAGFHFSAVVLADGSLRTFGRGSSGQLGYGSTANAGGAASTTPALMGPVPVGGAALAVACGGYHTIVLMLDGTVAAMGNNSQGQLGLASFPSVGADPSALPRDAGNLAVGGRAVAVAAGGGTSAGSSRSAVLLEDGTLLTFGSNTDGAIGAGSAASRGQASNWAFASLKNDASLLLADSALDRPLSRPLTAAPPYLLTMGSPSLPDMSIRTYMRSAAGVRVTPTGDWPMTAGIHFASGASPVDLAPGADAATQACAIGVAGQVLGSSSVACGFEDARLWHAFDAAPAVSSVSLAVNGVESTEVDAKGDPTAELRFSVAGDFHWAALELGLGATGGAQEAAACDASAEALQAFSSWGGGFVTAELQTRAVAAGAGAIPSCRLLSTAELQCFGQVLGARSNESDPMAVVLSPRCSAQQFRSVSIVPLRFPGPAVVSAWLEDDGATLQVLGRGFGSGSAALPVVNVNGSGECLPVVRHSDSELACSLGPGVGVDQQVVLHIDGMVASGAATVTFPAPEIISVSPAFILAGERGVNVTVTGRHLLLTSVPAHINSSSSSSSGGSSGGAALGIDAQLEAAAARGGGLWIGGQPCEAELIVVVPGSKMLCTGFDAPVAWPEARTVRVSVAGQVGVGKPGAFEGAPRPRVSFVSLTAGAGAAAEYRPGTMVSIRGSGFAPSPAGVSATVRIGGVVAAPVNTSRASQGILEVPLPSGVQGKASVVVTSAAGLLSSDAPGSAAVTVIMAPPVVAAAAVRPPGGDTFGEWLGLPASQADAGEPAPPAALNASARLTGRGFLRTGVSGVRVGPLNCSDVVVLSDTSLECTVVGIESLRGLFPAADDALPDRLFVSFEWPTAGQRVESADAWVSPDWPPVVSAVAPAIASPGDDVVVLGRRFGPSAGRPASVQIGGLACPGLQWVASTVLRCTLPAGYRLESLPDRDGDALHVRVTSPLGASTTKPRAIRLSGSVAASLVGAEGGGLDPNEALVVLPSSDGDVIAVAAESGGALCIAAVGLGAQECGFDAAVADSPLALAGAGATAVTALLVGVSRQSVPRNVSVMKFPGTGVKAPFGAAVSLRPWCSSAVAGQSFASRNVSVVVPAVNVSWTWFSTGVIQTPLAVDPTPLPPVNATVTMDPPVGPGMAALVADRLLCQAALARLATGEVVATLPAQVSAEPGQSGRRWVVLFAALPLTFIDAGAGFSVRATCTWVPTGQVLELPQLTGRVARLRTSLSAVDPGAGVGPDGKLLLVSGVTRQVQFRVDAGLSDFGGLVKRSLRLEAPPAPAWAPGEAATQACGAAFHGSPGSPGAAPRSIGSSSMRLLGLGTASVAEEGSALLERARPECALRLSGSGLQALPAVAEGTEGLVLSAANEWTATVPVGVSGVGAGTVSVECSAWGGLQSWSSTSSVALRTGTLGMAMSQTDGGAAGDAGGGGSGVASRQLVLSSGASGFSVVPAVELRAVVAEAPAWPVANAGGISCGVAVPSLPASTTQSGTKTRFFASVRAGPTGAIVGVVFDALGLVGVASYPQLGQPVAFSLQCEHPDAGQLPPVQVETELVGLRAAWGRVPAKGLLPSARQWEPFDVEVFTGDGRPLAVPGVASAVRCVAAVGNGTRLEGASAAGAAPDAGRAAAEGMVARAEFRGFAVTGKRGAAFELRVTCSVGDLPLWPVLAHSFRLQGCSAGQQPREASEDLCEACGAGTYSDGGAGASCVPCPKTGASCAGGVLELRRGFYRPPAAAGLPFDGSTELHPCFNAEACTLNSTARRYGCAPGYTGPLCGVCTPGHALFGEACGECGPPWTNLAVVAALAAGVLAVACYFAVRTAMSHASARSDRAIALRLLLSHAQGLGALVLFRAKGTALFQAVTGFVKEVGTTPASWGPVLCATGATFVTRFWATLVLPVVVMVLSPEPGRASVGTMAPAHPSRYRAVVNRPGQAAEAGPAKLLGSAMPSQHGQGLPSSVGDVLEYLRKHKYMVTLAMELYVLYMPLVSLGVTALECYDRPVGGRRYLRADLSVPCFEGDHFAVAVGAGVMLAVLGVGFPAGLVLALRGGRPAPSLRFLYEGYDEARGLRWWEALGLLRKMGLVMAAALVPDAASQVAAAVMVLTPALWAQTQFQPYRASKFNALETMSLLAMLLTATVSLLYLQAQGGEAAAELQTESQLSGWTDVVVTVALIGANGSVFALMILALPPHARAPGVCSTRVIDPNVAGNNCT</sequence>
<dbReference type="GO" id="GO:0005737">
    <property type="term" value="C:cytoplasm"/>
    <property type="evidence" value="ECO:0007669"/>
    <property type="project" value="TreeGrafter"/>
</dbReference>
<dbReference type="Gene3D" id="2.130.10.30">
    <property type="entry name" value="Regulator of chromosome condensation 1/beta-lactamase-inhibitor protein II"/>
    <property type="match status" value="2"/>
</dbReference>
<feature type="repeat" description="RCC1" evidence="3">
    <location>
        <begin position="106"/>
        <end position="160"/>
    </location>
</feature>
<dbReference type="PROSITE" id="PS00626">
    <property type="entry name" value="RCC1_2"/>
    <property type="match status" value="3"/>
</dbReference>
<evidence type="ECO:0000256" key="2">
    <source>
        <dbReference type="ARBA" id="ARBA00022737"/>
    </source>
</evidence>
<feature type="repeat" description="RCC1" evidence="3">
    <location>
        <begin position="336"/>
        <end position="393"/>
    </location>
</feature>
<dbReference type="GO" id="GO:0005085">
    <property type="term" value="F:guanyl-nucleotide exchange factor activity"/>
    <property type="evidence" value="ECO:0007669"/>
    <property type="project" value="TreeGrafter"/>
</dbReference>
<evidence type="ECO:0000256" key="4">
    <source>
        <dbReference type="SAM" id="Phobius"/>
    </source>
</evidence>
<evidence type="ECO:0000256" key="3">
    <source>
        <dbReference type="PROSITE-ProRule" id="PRU00235"/>
    </source>
</evidence>
<keyword evidence="4" id="KW-0472">Membrane</keyword>
<keyword evidence="4" id="KW-0812">Transmembrane</keyword>
<feature type="repeat" description="RCC1" evidence="3">
    <location>
        <begin position="394"/>
        <end position="451"/>
    </location>
</feature>
<feature type="transmembrane region" description="Helical" evidence="4">
    <location>
        <begin position="2483"/>
        <end position="2505"/>
    </location>
</feature>
<protein>
    <recommendedName>
        <fullName evidence="5">RCC1-like domain-containing protein</fullName>
    </recommendedName>
</protein>
<dbReference type="InterPro" id="IPR014756">
    <property type="entry name" value="Ig_E-set"/>
</dbReference>
<dbReference type="SUPFAM" id="SSF81296">
    <property type="entry name" value="E set domains"/>
    <property type="match status" value="2"/>
</dbReference>
<dbReference type="Gene3D" id="2.60.40.10">
    <property type="entry name" value="Immunoglobulins"/>
    <property type="match status" value="2"/>
</dbReference>
<dbReference type="InterPro" id="IPR000408">
    <property type="entry name" value="Reg_chr_condens"/>
</dbReference>
<feature type="repeat" description="RCC1" evidence="3">
    <location>
        <begin position="220"/>
        <end position="277"/>
    </location>
</feature>
<dbReference type="InterPro" id="IPR013783">
    <property type="entry name" value="Ig-like_fold"/>
</dbReference>
<dbReference type="EMBL" id="VLTM01000010">
    <property type="protein sequence ID" value="KAA0166051.1"/>
    <property type="molecule type" value="Genomic_DNA"/>
</dbReference>
<accession>A0A5A8DQ72</accession>
<dbReference type="PRINTS" id="PR00633">
    <property type="entry name" value="RCCNDNSATION"/>
</dbReference>
<comment type="caution">
    <text evidence="6">The sequence shown here is derived from an EMBL/GenBank/DDBJ whole genome shotgun (WGS) entry which is preliminary data.</text>
</comment>
<dbReference type="PANTHER" id="PTHR45982:SF1">
    <property type="entry name" value="REGULATOR OF CHROMOSOME CONDENSATION"/>
    <property type="match status" value="1"/>
</dbReference>
<feature type="transmembrane region" description="Helical" evidence="4">
    <location>
        <begin position="2341"/>
        <end position="2366"/>
    </location>
</feature>
<name>A0A5A8DQ72_CAFRO</name>
<reference evidence="6 7" key="1">
    <citation type="submission" date="2019-07" db="EMBL/GenBank/DDBJ databases">
        <title>Genomes of Cafeteria roenbergensis.</title>
        <authorList>
            <person name="Fischer M.G."/>
            <person name="Hackl T."/>
            <person name="Roman M."/>
        </authorList>
    </citation>
    <scope>NUCLEOTIDE SEQUENCE [LARGE SCALE GENOMIC DNA]</scope>
    <source>
        <strain evidence="6 7">Cflag</strain>
    </source>
</reference>
<proteinExistence type="predicted"/>
<dbReference type="InterPro" id="IPR051553">
    <property type="entry name" value="Ran_GTPase-activating"/>
</dbReference>
<keyword evidence="4" id="KW-1133">Transmembrane helix</keyword>
<feature type="transmembrane region" description="Helical" evidence="4">
    <location>
        <begin position="2116"/>
        <end position="2138"/>
    </location>
</feature>
<keyword evidence="1" id="KW-0344">Guanine-nucleotide releasing factor</keyword>
<evidence type="ECO:0000313" key="7">
    <source>
        <dbReference type="Proteomes" id="UP000325113"/>
    </source>
</evidence>
<evidence type="ECO:0000259" key="5">
    <source>
        <dbReference type="Pfam" id="PF25390"/>
    </source>
</evidence>
<gene>
    <name evidence="6" type="ORF">FNF31_01664</name>
</gene>
<dbReference type="Pfam" id="PF25390">
    <property type="entry name" value="WD40_RLD"/>
    <property type="match status" value="1"/>
</dbReference>
<dbReference type="InterPro" id="IPR009091">
    <property type="entry name" value="RCC1/BLIP-II"/>
</dbReference>
<evidence type="ECO:0000313" key="6">
    <source>
        <dbReference type="EMBL" id="KAA0166051.1"/>
    </source>
</evidence>
<dbReference type="PROSITE" id="PS50012">
    <property type="entry name" value="RCC1_3"/>
    <property type="match status" value="7"/>
</dbReference>
<feature type="transmembrane region" description="Helical" evidence="4">
    <location>
        <begin position="2412"/>
        <end position="2429"/>
    </location>
</feature>
<dbReference type="Pfam" id="PF13540">
    <property type="entry name" value="RCC1_2"/>
    <property type="match status" value="1"/>
</dbReference>
<feature type="repeat" description="RCC1" evidence="3">
    <location>
        <begin position="161"/>
        <end position="219"/>
    </location>
</feature>
<feature type="repeat" description="RCC1" evidence="3">
    <location>
        <begin position="25"/>
        <end position="105"/>
    </location>
</feature>
<dbReference type="Proteomes" id="UP000325113">
    <property type="component" value="Unassembled WGS sequence"/>
</dbReference>